<dbReference type="GO" id="GO:0016989">
    <property type="term" value="F:sigma factor antagonist activity"/>
    <property type="evidence" value="ECO:0007669"/>
    <property type="project" value="TreeGrafter"/>
</dbReference>
<dbReference type="PANTHER" id="PTHR37461:SF1">
    <property type="entry name" value="ANTI-SIGMA-K FACTOR RSKA"/>
    <property type="match status" value="1"/>
</dbReference>
<name>A0A1U7D884_9RHOB</name>
<evidence type="ECO:0000313" key="4">
    <source>
        <dbReference type="EMBL" id="APX24275.1"/>
    </source>
</evidence>
<feature type="domain" description="Anti-sigma K factor RskA C-terminal" evidence="3">
    <location>
        <begin position="97"/>
        <end position="222"/>
    </location>
</feature>
<evidence type="ECO:0000256" key="2">
    <source>
        <dbReference type="SAM" id="Phobius"/>
    </source>
</evidence>
<keyword evidence="5" id="KW-1185">Reference proteome</keyword>
<gene>
    <name evidence="4" type="ORF">Ga0080559_TMP3479</name>
</gene>
<keyword evidence="2" id="KW-0472">Membrane</keyword>
<proteinExistence type="predicted"/>
<dbReference type="RefSeq" id="WP_076624175.1">
    <property type="nucleotide sequence ID" value="NZ_BMEW01000001.1"/>
</dbReference>
<dbReference type="GO" id="GO:0005886">
    <property type="term" value="C:plasma membrane"/>
    <property type="evidence" value="ECO:0007669"/>
    <property type="project" value="InterPro"/>
</dbReference>
<keyword evidence="2" id="KW-0812">Transmembrane</keyword>
<dbReference type="InterPro" id="IPR051474">
    <property type="entry name" value="Anti-sigma-K/W_factor"/>
</dbReference>
<dbReference type="PANTHER" id="PTHR37461">
    <property type="entry name" value="ANTI-SIGMA-K FACTOR RSKA"/>
    <property type="match status" value="1"/>
</dbReference>
<dbReference type="Pfam" id="PF10099">
    <property type="entry name" value="RskA_C"/>
    <property type="match status" value="1"/>
</dbReference>
<dbReference type="KEGG" id="tpro:Ga0080559_TMP3479"/>
<reference evidence="4 5" key="1">
    <citation type="submission" date="2016-03" db="EMBL/GenBank/DDBJ databases">
        <title>Deep-sea bacteria in the southern Pacific.</title>
        <authorList>
            <person name="Tang K."/>
        </authorList>
    </citation>
    <scope>NUCLEOTIDE SEQUENCE [LARGE SCALE GENOMIC DNA]</scope>
    <source>
        <strain evidence="4 5">JLT2016</strain>
    </source>
</reference>
<accession>A0A1U7D884</accession>
<evidence type="ECO:0000256" key="1">
    <source>
        <dbReference type="SAM" id="MobiDB-lite"/>
    </source>
</evidence>
<feature type="transmembrane region" description="Helical" evidence="2">
    <location>
        <begin position="90"/>
        <end position="113"/>
    </location>
</feature>
<dbReference type="STRING" id="1229727.Ga0080559_TMP3479"/>
<dbReference type="Proteomes" id="UP000186559">
    <property type="component" value="Chromosome"/>
</dbReference>
<dbReference type="InterPro" id="IPR018764">
    <property type="entry name" value="RskA_C"/>
</dbReference>
<evidence type="ECO:0000259" key="3">
    <source>
        <dbReference type="Pfam" id="PF10099"/>
    </source>
</evidence>
<dbReference type="AlphaFoldDB" id="A0A1U7D884"/>
<sequence>MSGPEETDLPGGWEAAAAEYVLGLLPEDEIRAFEAQLAQDRELRQDVEAWEQYFATLTDDIAPVEAPPQVLRRTEQTLFGAPRKPLWRQLLPYLGGAVAAALIAWAAMFGGLLDRGSDAPHLYAELDTPSRGLELLAHYAPDSGTFMVRHDAGDLPGDRSLEIWMIPEEGDTPISLGLVDPAVQLTQIPVPQDLGLQMPGAAIAISEEPLGGSPTGQATGPILSLGQLAPREEDAAE</sequence>
<organism evidence="4 5">
    <name type="scientific">Salipiger profundus</name>
    <dbReference type="NCBI Taxonomy" id="1229727"/>
    <lineage>
        <taxon>Bacteria</taxon>
        <taxon>Pseudomonadati</taxon>
        <taxon>Pseudomonadota</taxon>
        <taxon>Alphaproteobacteria</taxon>
        <taxon>Rhodobacterales</taxon>
        <taxon>Roseobacteraceae</taxon>
        <taxon>Salipiger</taxon>
    </lineage>
</organism>
<dbReference type="OrthoDB" id="9816387at2"/>
<evidence type="ECO:0000313" key="5">
    <source>
        <dbReference type="Proteomes" id="UP000186559"/>
    </source>
</evidence>
<dbReference type="GO" id="GO:0006417">
    <property type="term" value="P:regulation of translation"/>
    <property type="evidence" value="ECO:0007669"/>
    <property type="project" value="TreeGrafter"/>
</dbReference>
<dbReference type="EMBL" id="CP014796">
    <property type="protein sequence ID" value="APX24275.1"/>
    <property type="molecule type" value="Genomic_DNA"/>
</dbReference>
<feature type="region of interest" description="Disordered" evidence="1">
    <location>
        <begin position="207"/>
        <end position="237"/>
    </location>
</feature>
<protein>
    <recommendedName>
        <fullName evidence="3">Anti-sigma K factor RskA C-terminal domain-containing protein</fullName>
    </recommendedName>
</protein>
<keyword evidence="2" id="KW-1133">Transmembrane helix</keyword>